<dbReference type="InterPro" id="IPR036874">
    <property type="entry name" value="Carbonic_anhydrase_sf"/>
</dbReference>
<accession>A0A072PIP3</accession>
<dbReference type="EMBL" id="AMGV01000007">
    <property type="protein sequence ID" value="KEF55375.1"/>
    <property type="molecule type" value="Genomic_DNA"/>
</dbReference>
<dbReference type="AlphaFoldDB" id="A0A072PIP3"/>
<dbReference type="GeneID" id="25283038"/>
<name>A0A072PIP3_9EURO</name>
<gene>
    <name evidence="1" type="ORF">A1O9_08125</name>
</gene>
<comment type="caution">
    <text evidence="1">The sequence shown here is derived from an EMBL/GenBank/DDBJ whole genome shotgun (WGS) entry which is preliminary data.</text>
</comment>
<proteinExistence type="predicted"/>
<dbReference type="RefSeq" id="XP_013257965.1">
    <property type="nucleotide sequence ID" value="XM_013402511.1"/>
</dbReference>
<dbReference type="SUPFAM" id="SSF53056">
    <property type="entry name" value="beta-carbonic anhydrase, cab"/>
    <property type="match status" value="1"/>
</dbReference>
<dbReference type="Gene3D" id="3.40.1050.10">
    <property type="entry name" value="Carbonic anhydrase"/>
    <property type="match status" value="1"/>
</dbReference>
<dbReference type="GO" id="GO:0004089">
    <property type="term" value="F:carbonate dehydratase activity"/>
    <property type="evidence" value="ECO:0007669"/>
    <property type="project" value="InterPro"/>
</dbReference>
<dbReference type="GO" id="GO:0008270">
    <property type="term" value="F:zinc ion binding"/>
    <property type="evidence" value="ECO:0007669"/>
    <property type="project" value="InterPro"/>
</dbReference>
<reference evidence="1 2" key="1">
    <citation type="submission" date="2013-03" db="EMBL/GenBank/DDBJ databases">
        <title>The Genome Sequence of Exophiala aquamarina CBS 119918.</title>
        <authorList>
            <consortium name="The Broad Institute Genomics Platform"/>
            <person name="Cuomo C."/>
            <person name="de Hoog S."/>
            <person name="Gorbushina A."/>
            <person name="Walker B."/>
            <person name="Young S.K."/>
            <person name="Zeng Q."/>
            <person name="Gargeya S."/>
            <person name="Fitzgerald M."/>
            <person name="Haas B."/>
            <person name="Abouelleil A."/>
            <person name="Allen A.W."/>
            <person name="Alvarado L."/>
            <person name="Arachchi H.M."/>
            <person name="Berlin A.M."/>
            <person name="Chapman S.B."/>
            <person name="Gainer-Dewar J."/>
            <person name="Goldberg J."/>
            <person name="Griggs A."/>
            <person name="Gujja S."/>
            <person name="Hansen M."/>
            <person name="Howarth C."/>
            <person name="Imamovic A."/>
            <person name="Ireland A."/>
            <person name="Larimer J."/>
            <person name="McCowan C."/>
            <person name="Murphy C."/>
            <person name="Pearson M."/>
            <person name="Poon T.W."/>
            <person name="Priest M."/>
            <person name="Roberts A."/>
            <person name="Saif S."/>
            <person name="Shea T."/>
            <person name="Sisk P."/>
            <person name="Sykes S."/>
            <person name="Wortman J."/>
            <person name="Nusbaum C."/>
            <person name="Birren B."/>
        </authorList>
    </citation>
    <scope>NUCLEOTIDE SEQUENCE [LARGE SCALE GENOMIC DNA]</scope>
    <source>
        <strain evidence="1 2">CBS 119918</strain>
    </source>
</reference>
<evidence type="ECO:0000313" key="2">
    <source>
        <dbReference type="Proteomes" id="UP000027920"/>
    </source>
</evidence>
<dbReference type="OrthoDB" id="10248475at2759"/>
<evidence type="ECO:0008006" key="3">
    <source>
        <dbReference type="Google" id="ProtNLM"/>
    </source>
</evidence>
<dbReference type="HOGENOM" id="CLU_1927596_0_0_1"/>
<evidence type="ECO:0000313" key="1">
    <source>
        <dbReference type="EMBL" id="KEF55375.1"/>
    </source>
</evidence>
<dbReference type="VEuPathDB" id="FungiDB:A1O9_08125"/>
<protein>
    <recommendedName>
        <fullName evidence="3">Carbonic anhydrase</fullName>
    </recommendedName>
</protein>
<dbReference type="Proteomes" id="UP000027920">
    <property type="component" value="Unassembled WGS sequence"/>
</dbReference>
<sequence>MAMGVIVKELLARNRTTGADVRSVLPNILALDYLVGLTDILVVKHTDCGGLQIRDANVREQLIDLAPGSKAEIEAMKFAEITGLETSESLFTFGMSLIRLTRTLEDSAEDEVAFLRASELLRPELKERTYG</sequence>
<keyword evidence="2" id="KW-1185">Reference proteome</keyword>
<organism evidence="1 2">
    <name type="scientific">Exophiala aquamarina CBS 119918</name>
    <dbReference type="NCBI Taxonomy" id="1182545"/>
    <lineage>
        <taxon>Eukaryota</taxon>
        <taxon>Fungi</taxon>
        <taxon>Dikarya</taxon>
        <taxon>Ascomycota</taxon>
        <taxon>Pezizomycotina</taxon>
        <taxon>Eurotiomycetes</taxon>
        <taxon>Chaetothyriomycetidae</taxon>
        <taxon>Chaetothyriales</taxon>
        <taxon>Herpotrichiellaceae</taxon>
        <taxon>Exophiala</taxon>
    </lineage>
</organism>